<name>A0A812S1Y3_9DINO</name>
<feature type="region of interest" description="Disordered" evidence="1">
    <location>
        <begin position="1"/>
        <end position="93"/>
    </location>
</feature>
<evidence type="ECO:0000256" key="1">
    <source>
        <dbReference type="SAM" id="MobiDB-lite"/>
    </source>
</evidence>
<feature type="compositionally biased region" description="Low complexity" evidence="1">
    <location>
        <begin position="83"/>
        <end position="93"/>
    </location>
</feature>
<reference evidence="2" key="1">
    <citation type="submission" date="2021-02" db="EMBL/GenBank/DDBJ databases">
        <authorList>
            <person name="Dougan E. K."/>
            <person name="Rhodes N."/>
            <person name="Thang M."/>
            <person name="Chan C."/>
        </authorList>
    </citation>
    <scope>NUCLEOTIDE SEQUENCE</scope>
</reference>
<dbReference type="Proteomes" id="UP000604046">
    <property type="component" value="Unassembled WGS sequence"/>
</dbReference>
<protein>
    <submittedName>
        <fullName evidence="2">Uncharacterized protein</fullName>
    </submittedName>
</protein>
<proteinExistence type="predicted"/>
<feature type="region of interest" description="Disordered" evidence="1">
    <location>
        <begin position="118"/>
        <end position="198"/>
    </location>
</feature>
<gene>
    <name evidence="2" type="ORF">SNAT2548_LOCUS25702</name>
</gene>
<feature type="compositionally biased region" description="Polar residues" evidence="1">
    <location>
        <begin position="122"/>
        <end position="133"/>
    </location>
</feature>
<dbReference type="AlphaFoldDB" id="A0A812S1Y3"/>
<feature type="compositionally biased region" description="Basic and acidic residues" evidence="1">
    <location>
        <begin position="158"/>
        <end position="198"/>
    </location>
</feature>
<dbReference type="OrthoDB" id="10619413at2759"/>
<comment type="caution">
    <text evidence="2">The sequence shown here is derived from an EMBL/GenBank/DDBJ whole genome shotgun (WGS) entry which is preliminary data.</text>
</comment>
<dbReference type="EMBL" id="CAJNDS010002404">
    <property type="protein sequence ID" value="CAE7461922.1"/>
    <property type="molecule type" value="Genomic_DNA"/>
</dbReference>
<feature type="compositionally biased region" description="Basic and acidic residues" evidence="1">
    <location>
        <begin position="67"/>
        <end position="78"/>
    </location>
</feature>
<keyword evidence="3" id="KW-1185">Reference proteome</keyword>
<evidence type="ECO:0000313" key="2">
    <source>
        <dbReference type="EMBL" id="CAE7461922.1"/>
    </source>
</evidence>
<evidence type="ECO:0000313" key="3">
    <source>
        <dbReference type="Proteomes" id="UP000604046"/>
    </source>
</evidence>
<organism evidence="2 3">
    <name type="scientific">Symbiodinium natans</name>
    <dbReference type="NCBI Taxonomy" id="878477"/>
    <lineage>
        <taxon>Eukaryota</taxon>
        <taxon>Sar</taxon>
        <taxon>Alveolata</taxon>
        <taxon>Dinophyceae</taxon>
        <taxon>Suessiales</taxon>
        <taxon>Symbiodiniaceae</taxon>
        <taxon>Symbiodinium</taxon>
    </lineage>
</organism>
<accession>A0A812S1Y3</accession>
<feature type="compositionally biased region" description="Low complexity" evidence="1">
    <location>
        <begin position="29"/>
        <end position="39"/>
    </location>
</feature>
<sequence length="348" mass="37392">MNSEPRARRTGSGRLPGEQTRARAMHRISTQSTQSSQSSALDPKSMEGFVEKRRRKSQTEGGAPFRGKPETSPRENPRVGKIPTVPTVPTVPAFPAVPAVPAVAACVATSRKPVLEARFSSDLPSGNSGNCQQSPRSPRSPRGVGGLPGVPGMATGSRRPERLGSKEGKEGKEGRDGREGREAKEGREGKERKEPTSDVQKRALVLLASSKSAAVKERTETFIQKHKIALPLGGTTADEPNGSGATEPRELCDTQLPQPDPTDEKGTLPSSGRAAEPAESTAQSWCAPLDALTFAWLQGTFQWCIQCMIGCVLLSLRCCFGSINCLKPILVEEAPRRRYQDKVAVRTC</sequence>
<feature type="region of interest" description="Disordered" evidence="1">
    <location>
        <begin position="232"/>
        <end position="279"/>
    </location>
</feature>